<evidence type="ECO:0000313" key="2">
    <source>
        <dbReference type="EMBL" id="AJG19388.1"/>
    </source>
</evidence>
<evidence type="ECO:0000313" key="3">
    <source>
        <dbReference type="Proteomes" id="UP000031843"/>
    </source>
</evidence>
<dbReference type="EMBL" id="CP010536">
    <property type="protein sequence ID" value="AJG19388.1"/>
    <property type="molecule type" value="Genomic_DNA"/>
</dbReference>
<protein>
    <submittedName>
        <fullName evidence="2">Putative signal peptide protein</fullName>
    </submittedName>
</protein>
<reference evidence="2 3" key="1">
    <citation type="journal article" date="2015" name="Genome Announc.">
        <title>Complete Genome Sequence of Cupriavidus basilensis 4G11, Isolated from the Oak Ridge Field Research Center Site.</title>
        <authorList>
            <person name="Ray J."/>
            <person name="Waters R.J."/>
            <person name="Skerker J.M."/>
            <person name="Kuehl J.V."/>
            <person name="Price M.N."/>
            <person name="Huang J."/>
            <person name="Chakraborty R."/>
            <person name="Arkin A.P."/>
            <person name="Deutschbauer A."/>
        </authorList>
    </citation>
    <scope>NUCLEOTIDE SEQUENCE [LARGE SCALE GENOMIC DNA]</scope>
    <source>
        <strain evidence="2">4G11</strain>
    </source>
</reference>
<accession>A0A0C4Y8V7</accession>
<gene>
    <name evidence="2" type="ORF">RR42_m1993</name>
</gene>
<organism evidence="2 3">
    <name type="scientific">Cupriavidus basilensis</name>
    <dbReference type="NCBI Taxonomy" id="68895"/>
    <lineage>
        <taxon>Bacteria</taxon>
        <taxon>Pseudomonadati</taxon>
        <taxon>Pseudomonadota</taxon>
        <taxon>Betaproteobacteria</taxon>
        <taxon>Burkholderiales</taxon>
        <taxon>Burkholderiaceae</taxon>
        <taxon>Cupriavidus</taxon>
    </lineage>
</organism>
<dbReference type="STRING" id="68895.RR42_m1993"/>
<keyword evidence="3" id="KW-1185">Reference proteome</keyword>
<dbReference type="RefSeq" id="WP_236702009.1">
    <property type="nucleotide sequence ID" value="NZ_CP010536.1"/>
</dbReference>
<dbReference type="KEGG" id="cbw:RR42_m1993"/>
<dbReference type="AlphaFoldDB" id="A0A0C4Y8V7"/>
<evidence type="ECO:0000256" key="1">
    <source>
        <dbReference type="SAM" id="SignalP"/>
    </source>
</evidence>
<sequence>MRAFAMMRGATLVLAGALLCAPAGARNEGRNNGRADTRPPAKVRPAIDQRAFMHGIGAASGPGQTTYIVFSSSGLPPRGPDRNRNWTHDIYVAEWNPAQASLGKPRLLVAEKEAQEPVSVAQNAAGRIMLTFEDGSNTTNGVSQRFRVYGTDLQSKEAKSTDVWSGGHSGHVTAVGDNFVVFYSDDWIDGGGVDNLGTGNGVYLKTYDGNGRLLQSTEVAPNKREWWPLIAGSKETALLAWQEFVPGETHARLKTAVYRPIDGTLTGMQVLNGRLKYYTYSVAYVPALDSFLLVGTNDVGKGFAHLLDRAGRVSASLACMPESVREAGITVVGNMAYTPSQDGRLLHLKLSADAIALHGSQPSPIPWTYAGSLGLVRSPSILHWVSLTPAGLRESDFDLSLATPPSAADLCK</sequence>
<dbReference type="Proteomes" id="UP000031843">
    <property type="component" value="Chromosome main"/>
</dbReference>
<feature type="chain" id="PRO_5002185519" evidence="1">
    <location>
        <begin position="26"/>
        <end position="412"/>
    </location>
</feature>
<name>A0A0C4Y8V7_9BURK</name>
<proteinExistence type="predicted"/>
<keyword evidence="1" id="KW-0732">Signal</keyword>
<feature type="signal peptide" evidence="1">
    <location>
        <begin position="1"/>
        <end position="25"/>
    </location>
</feature>